<accession>A0A645HDT8</accession>
<evidence type="ECO:0000313" key="1">
    <source>
        <dbReference type="EMBL" id="MPN33943.1"/>
    </source>
</evidence>
<comment type="caution">
    <text evidence="1">The sequence shown here is derived from an EMBL/GenBank/DDBJ whole genome shotgun (WGS) entry which is preliminary data.</text>
</comment>
<dbReference type="AlphaFoldDB" id="A0A645HDT8"/>
<sequence>MTLAAVDHGIDADALAQLEALDICANAINGAGKLVTGDAGGLNDLCALINSVICAADAAKFNFDQNLILVIGRDRPLFYIKVFWALKYKCLHHAFFHVQSLTLSIFYGRTGSQRNLFVQSCNNLAGQWHSLAMRDKMKHRIIFNFVCHGDSGSHIFTHSDNAMVA</sequence>
<reference evidence="1" key="1">
    <citation type="submission" date="2019-08" db="EMBL/GenBank/DDBJ databases">
        <authorList>
            <person name="Kucharzyk K."/>
            <person name="Murdoch R.W."/>
            <person name="Higgins S."/>
            <person name="Loffler F."/>
        </authorList>
    </citation>
    <scope>NUCLEOTIDE SEQUENCE</scope>
</reference>
<organism evidence="1">
    <name type="scientific">bioreactor metagenome</name>
    <dbReference type="NCBI Taxonomy" id="1076179"/>
    <lineage>
        <taxon>unclassified sequences</taxon>
        <taxon>metagenomes</taxon>
        <taxon>ecological metagenomes</taxon>
    </lineage>
</organism>
<protein>
    <submittedName>
        <fullName evidence="1">Uncharacterized protein</fullName>
    </submittedName>
</protein>
<proteinExistence type="predicted"/>
<name>A0A645HDT8_9ZZZZ</name>
<gene>
    <name evidence="1" type="ORF">SDC9_181435</name>
</gene>
<dbReference type="EMBL" id="VSSQ01086712">
    <property type="protein sequence ID" value="MPN33943.1"/>
    <property type="molecule type" value="Genomic_DNA"/>
</dbReference>
<dbReference type="AntiFam" id="ANF00156">
    <property type="entry name" value="Shadow ORF (opposite yahK)"/>
</dbReference>